<keyword evidence="5" id="KW-1185">Reference proteome</keyword>
<evidence type="ECO:0000256" key="2">
    <source>
        <dbReference type="SAM" id="MobiDB-lite"/>
    </source>
</evidence>
<feature type="compositionally biased region" description="Basic and acidic residues" evidence="2">
    <location>
        <begin position="176"/>
        <end position="189"/>
    </location>
</feature>
<dbReference type="GO" id="GO:0008270">
    <property type="term" value="F:zinc ion binding"/>
    <property type="evidence" value="ECO:0007669"/>
    <property type="project" value="UniProtKB-KW"/>
</dbReference>
<dbReference type="GO" id="GO:0003676">
    <property type="term" value="F:nucleic acid binding"/>
    <property type="evidence" value="ECO:0007669"/>
    <property type="project" value="InterPro"/>
</dbReference>
<dbReference type="AlphaFoldDB" id="A0A164KAI8"/>
<dbReference type="Gene3D" id="4.10.60.10">
    <property type="entry name" value="Zinc finger, CCHC-type"/>
    <property type="match status" value="1"/>
</dbReference>
<dbReference type="InterPro" id="IPR043128">
    <property type="entry name" value="Rev_trsase/Diguanyl_cyclase"/>
</dbReference>
<dbReference type="Gene3D" id="3.10.10.10">
    <property type="entry name" value="HIV Type 1 Reverse Transcriptase, subunit A, domain 1"/>
    <property type="match status" value="1"/>
</dbReference>
<keyword evidence="1" id="KW-0863">Zinc-finger</keyword>
<dbReference type="InterPro" id="IPR001878">
    <property type="entry name" value="Znf_CCHC"/>
</dbReference>
<feature type="domain" description="CCHC-type" evidence="3">
    <location>
        <begin position="142"/>
        <end position="157"/>
    </location>
</feature>
<dbReference type="Proteomes" id="UP000076858">
    <property type="component" value="Unassembled WGS sequence"/>
</dbReference>
<feature type="region of interest" description="Disordered" evidence="2">
    <location>
        <begin position="166"/>
        <end position="189"/>
    </location>
</feature>
<dbReference type="PROSITE" id="PS50158">
    <property type="entry name" value="ZF_CCHC"/>
    <property type="match status" value="1"/>
</dbReference>
<keyword evidence="1" id="KW-0862">Zinc</keyword>
<dbReference type="Gene3D" id="3.30.70.270">
    <property type="match status" value="1"/>
</dbReference>
<accession>A0A164KAI8</accession>
<organism evidence="4 5">
    <name type="scientific">Daphnia magna</name>
    <dbReference type="NCBI Taxonomy" id="35525"/>
    <lineage>
        <taxon>Eukaryota</taxon>
        <taxon>Metazoa</taxon>
        <taxon>Ecdysozoa</taxon>
        <taxon>Arthropoda</taxon>
        <taxon>Crustacea</taxon>
        <taxon>Branchiopoda</taxon>
        <taxon>Diplostraca</taxon>
        <taxon>Cladocera</taxon>
        <taxon>Anomopoda</taxon>
        <taxon>Daphniidae</taxon>
        <taxon>Daphnia</taxon>
    </lineage>
</organism>
<keyword evidence="1" id="KW-0479">Metal-binding</keyword>
<dbReference type="STRING" id="35525.A0A164KAI8"/>
<comment type="caution">
    <text evidence="4">The sequence shown here is derived from an EMBL/GenBank/DDBJ whole genome shotgun (WGS) entry which is preliminary data.</text>
</comment>
<feature type="compositionally biased region" description="Basic and acidic residues" evidence="2">
    <location>
        <begin position="33"/>
        <end position="77"/>
    </location>
</feature>
<dbReference type="GO" id="GO:0071897">
    <property type="term" value="P:DNA biosynthetic process"/>
    <property type="evidence" value="ECO:0007669"/>
    <property type="project" value="UniProtKB-ARBA"/>
</dbReference>
<dbReference type="SUPFAM" id="SSF57756">
    <property type="entry name" value="Retrovirus zinc finger-like domains"/>
    <property type="match status" value="1"/>
</dbReference>
<reference evidence="4 5" key="1">
    <citation type="submission" date="2016-03" db="EMBL/GenBank/DDBJ databases">
        <title>EvidentialGene: Evidence-directed Construction of Genes on Genomes.</title>
        <authorList>
            <person name="Gilbert D.G."/>
            <person name="Choi J.-H."/>
            <person name="Mockaitis K."/>
            <person name="Colbourne J."/>
            <person name="Pfrender M."/>
        </authorList>
    </citation>
    <scope>NUCLEOTIDE SEQUENCE [LARGE SCALE GENOMIC DNA]</scope>
    <source>
        <strain evidence="4 5">Xinb3</strain>
        <tissue evidence="4">Complete organism</tissue>
    </source>
</reference>
<evidence type="ECO:0000259" key="3">
    <source>
        <dbReference type="PROSITE" id="PS50158"/>
    </source>
</evidence>
<protein>
    <recommendedName>
        <fullName evidence="3">CCHC-type domain-containing protein</fullName>
    </recommendedName>
</protein>
<dbReference type="EMBL" id="LRGB01003342">
    <property type="protein sequence ID" value="KZS03099.1"/>
    <property type="molecule type" value="Genomic_DNA"/>
</dbReference>
<dbReference type="SMART" id="SM00343">
    <property type="entry name" value="ZnF_C2HC"/>
    <property type="match status" value="1"/>
</dbReference>
<dbReference type="OrthoDB" id="6371047at2759"/>
<gene>
    <name evidence="4" type="ORF">APZ42_034257</name>
</gene>
<evidence type="ECO:0000313" key="4">
    <source>
        <dbReference type="EMBL" id="KZS03099.1"/>
    </source>
</evidence>
<evidence type="ECO:0000256" key="1">
    <source>
        <dbReference type="PROSITE-ProRule" id="PRU00047"/>
    </source>
</evidence>
<dbReference type="SUPFAM" id="SSF56672">
    <property type="entry name" value="DNA/RNA polymerases"/>
    <property type="match status" value="1"/>
</dbReference>
<feature type="non-terminal residue" evidence="4">
    <location>
        <position position="363"/>
    </location>
</feature>
<proteinExistence type="predicted"/>
<dbReference type="InterPro" id="IPR043502">
    <property type="entry name" value="DNA/RNA_pol_sf"/>
</dbReference>
<evidence type="ECO:0000313" key="5">
    <source>
        <dbReference type="Proteomes" id="UP000076858"/>
    </source>
</evidence>
<feature type="region of interest" description="Disordered" evidence="2">
    <location>
        <begin position="33"/>
        <end position="92"/>
    </location>
</feature>
<name>A0A164KAI8_9CRUS</name>
<dbReference type="InterPro" id="IPR036875">
    <property type="entry name" value="Znf_CCHC_sf"/>
</dbReference>
<sequence length="363" mass="40861">MRDRLFLLQVWRKYDQETADKLARRKAGEYLDPELAKVLEEREKKMDREKHEREKDRDKFGNRSKRYRSDSSYRGDSRPSTLDHGTYHTGGRGGFGYGYGGGGYGGSYGGHGGSYGGHGGGGSYGGRGGSFRGGKRPGPEQKCHLCGDPGHFFKQCPTKNDQVDLDNTDTGQGDADLDRLRNDNSGDRQENATIKEFFPGSIHSEEVRDFWRTELCAGAWVMDVLQEGYVIPFVENPPAYEENNNKSAINDMPFVLQAVADLKKVGVIEFRDEKPTCVSPLTVSKKYGRDGKIKNRLCWDGSRWVNLFIRVQKVVLSHLQRALEITRKGDFQVVYDLKAAYHHVRIHPSQTKYLGASIPKPDG</sequence>